<protein>
    <submittedName>
        <fullName evidence="1">Uncharacterized protein</fullName>
    </submittedName>
</protein>
<organism evidence="1 2">
    <name type="scientific">Melastoma candidum</name>
    <dbReference type="NCBI Taxonomy" id="119954"/>
    <lineage>
        <taxon>Eukaryota</taxon>
        <taxon>Viridiplantae</taxon>
        <taxon>Streptophyta</taxon>
        <taxon>Embryophyta</taxon>
        <taxon>Tracheophyta</taxon>
        <taxon>Spermatophyta</taxon>
        <taxon>Magnoliopsida</taxon>
        <taxon>eudicotyledons</taxon>
        <taxon>Gunneridae</taxon>
        <taxon>Pentapetalae</taxon>
        <taxon>rosids</taxon>
        <taxon>malvids</taxon>
        <taxon>Myrtales</taxon>
        <taxon>Melastomataceae</taxon>
        <taxon>Melastomatoideae</taxon>
        <taxon>Melastomateae</taxon>
        <taxon>Melastoma</taxon>
    </lineage>
</organism>
<evidence type="ECO:0000313" key="2">
    <source>
        <dbReference type="Proteomes" id="UP001057402"/>
    </source>
</evidence>
<name>A0ACB9M869_9MYRT</name>
<accession>A0ACB9M869</accession>
<dbReference type="EMBL" id="CM042889">
    <property type="protein sequence ID" value="KAI4319479.1"/>
    <property type="molecule type" value="Genomic_DNA"/>
</dbReference>
<proteinExistence type="predicted"/>
<comment type="caution">
    <text evidence="1">The sequence shown here is derived from an EMBL/GenBank/DDBJ whole genome shotgun (WGS) entry which is preliminary data.</text>
</comment>
<gene>
    <name evidence="1" type="ORF">MLD38_033070</name>
</gene>
<evidence type="ECO:0000313" key="1">
    <source>
        <dbReference type="EMBL" id="KAI4319479.1"/>
    </source>
</evidence>
<sequence>MLYGYRERLAIAYGLLEDPNGSAIRVTKNLRVCGDCPEFCKLLSKVFGRKLIIEMPIDITTSERGCAHVEVIVVPVLTSFPWITGIEWDIRKKRQLKMERYES</sequence>
<dbReference type="Proteomes" id="UP001057402">
    <property type="component" value="Chromosome 10"/>
</dbReference>
<keyword evidence="2" id="KW-1185">Reference proteome</keyword>
<reference evidence="2" key="1">
    <citation type="journal article" date="2023" name="Front. Plant Sci.">
        <title>Chromosomal-level genome assembly of Melastoma candidum provides insights into trichome evolution.</title>
        <authorList>
            <person name="Zhong Y."/>
            <person name="Wu W."/>
            <person name="Sun C."/>
            <person name="Zou P."/>
            <person name="Liu Y."/>
            <person name="Dai S."/>
            <person name="Zhou R."/>
        </authorList>
    </citation>
    <scope>NUCLEOTIDE SEQUENCE [LARGE SCALE GENOMIC DNA]</scope>
</reference>